<feature type="coiled-coil region" evidence="1">
    <location>
        <begin position="312"/>
        <end position="346"/>
    </location>
</feature>
<gene>
    <name evidence="3" type="ORF">DYU11_22595</name>
</gene>
<feature type="coiled-coil region" evidence="1">
    <location>
        <begin position="625"/>
        <end position="685"/>
    </location>
</feature>
<dbReference type="AlphaFoldDB" id="A0A418M1Y5"/>
<name>A0A418M1Y5_9BACT</name>
<dbReference type="OrthoDB" id="952449at2"/>
<evidence type="ECO:0000256" key="2">
    <source>
        <dbReference type="SAM" id="Phobius"/>
    </source>
</evidence>
<dbReference type="Proteomes" id="UP000283523">
    <property type="component" value="Unassembled WGS sequence"/>
</dbReference>
<feature type="coiled-coil region" evidence="1">
    <location>
        <begin position="710"/>
        <end position="743"/>
    </location>
</feature>
<evidence type="ECO:0000313" key="4">
    <source>
        <dbReference type="Proteomes" id="UP000283523"/>
    </source>
</evidence>
<feature type="coiled-coil region" evidence="1">
    <location>
        <begin position="812"/>
        <end position="839"/>
    </location>
</feature>
<keyword evidence="4" id="KW-1185">Reference proteome</keyword>
<keyword evidence="1" id="KW-0175">Coiled coil</keyword>
<evidence type="ECO:0000313" key="3">
    <source>
        <dbReference type="EMBL" id="RIV19721.1"/>
    </source>
</evidence>
<feature type="transmembrane region" description="Helical" evidence="2">
    <location>
        <begin position="226"/>
        <end position="246"/>
    </location>
</feature>
<keyword evidence="2" id="KW-1133">Transmembrane helix</keyword>
<feature type="coiled-coil region" evidence="1">
    <location>
        <begin position="373"/>
        <end position="468"/>
    </location>
</feature>
<sequence length="1000" mass="110720">MADEKDDEILINVEIDEGKTEDRAVALRKELNSLKTEAREVEKAFREGKLSAEGYARAQEANARAQKTVSTELTQQRRILELTNKVQKEQAGSINQLRANLSLLTIQYNALSEEEKQNVDIGGKMVDTMKQISDALKDQEKAVGDTRRNVGNYEEAIDNALSKNREFVISIKDSNEKLSGSKQVAVEYIRNLNVMGTNIGETADKFKTGAASAQTFAKGIFTGRGALIALGAVPIILFLTGLVALLSKSQGVMDKFSQYIKAGELALSALVDGLARATRIVIDAFTSWEKFTNIFTDLRKNAIATTQSIKDAAAAGIEIEKTNQRIEAAEIRLSVARAQNRKEIERLKFISEDVTKSTRVRAAAAKQAFDLENSGLQQSLKLQKERIANLEREQRIGIRNRADQKALAEERIKLAELEEESFGRQTELNNSLNGLRQEAIEKAKEARLKAANEAKADIERQLLQAQQAGRDTLKLQEEVIRKQAAIDKLGAEGNAKQRKLIEAKANADILALRVQHAQELSQIAFDNTENRLNAQLALVRRNSEEELKLQKKLLETRLDREKSAAVDAAQTNVQLKQKLNSTLRALDAKYNADVEQLDRQFEENSIQRAAEAETRRLQTRFDLGVKSIERQRKLEEDRINLEEQTQIKLLEVQKKYYAISEEEYLNQLNAIQAKAIQQRKELDKQLRADARANTQAEIDERLALVRAGSKKELQVRLQQLKLQREAELDNEELNEKQKEAIRAKYRRAEKDATDEFNNELIGKIFDTTQQAIGSISNLINAQIQAATAALDEQQEAALRSAGANAELRAAVEANFQKRREKLEKDAAEKRRKIASVENVINTASAVTKAFAEAGPILGPILAAIALANGIAQQIVIDSQKFAKGGVVNGPSHANGGVKYQLGNRSVELEGGEAVINKRSTARFYGQLSAMNVAGGGKPFPGVANSPQPRFEYGGVTMAGDNAALATAVREAIKGVSIRVAVEDIKRVEADANYVEARGNI</sequence>
<dbReference type="EMBL" id="QXED01000007">
    <property type="protein sequence ID" value="RIV19721.1"/>
    <property type="molecule type" value="Genomic_DNA"/>
</dbReference>
<reference evidence="3 4" key="1">
    <citation type="submission" date="2018-08" db="EMBL/GenBank/DDBJ databases">
        <title>Fibrisoma montanum sp. nov., isolated from Danxia mountain soil.</title>
        <authorList>
            <person name="Huang Y."/>
        </authorList>
    </citation>
    <scope>NUCLEOTIDE SEQUENCE [LARGE SCALE GENOMIC DNA]</scope>
    <source>
        <strain evidence="3 4">HYT19</strain>
    </source>
</reference>
<accession>A0A418M1Y5</accession>
<proteinExistence type="predicted"/>
<keyword evidence="2" id="KW-0472">Membrane</keyword>
<protein>
    <submittedName>
        <fullName evidence="3">Uncharacterized protein</fullName>
    </submittedName>
</protein>
<dbReference type="RefSeq" id="WP_119670007.1">
    <property type="nucleotide sequence ID" value="NZ_QXED01000007.1"/>
</dbReference>
<evidence type="ECO:0000256" key="1">
    <source>
        <dbReference type="SAM" id="Coils"/>
    </source>
</evidence>
<comment type="caution">
    <text evidence="3">The sequence shown here is derived from an EMBL/GenBank/DDBJ whole genome shotgun (WGS) entry which is preliminary data.</text>
</comment>
<organism evidence="3 4">
    <name type="scientific">Fibrisoma montanum</name>
    <dbReference type="NCBI Taxonomy" id="2305895"/>
    <lineage>
        <taxon>Bacteria</taxon>
        <taxon>Pseudomonadati</taxon>
        <taxon>Bacteroidota</taxon>
        <taxon>Cytophagia</taxon>
        <taxon>Cytophagales</taxon>
        <taxon>Spirosomataceae</taxon>
        <taxon>Fibrisoma</taxon>
    </lineage>
</organism>
<keyword evidence="2" id="KW-0812">Transmembrane</keyword>